<keyword evidence="3" id="KW-1185">Reference proteome</keyword>
<dbReference type="EMBL" id="JAHRIP010059157">
    <property type="protein sequence ID" value="MEQ2304392.1"/>
    <property type="molecule type" value="Genomic_DNA"/>
</dbReference>
<proteinExistence type="predicted"/>
<comment type="caution">
    <text evidence="2">The sequence shown here is derived from an EMBL/GenBank/DDBJ whole genome shotgun (WGS) entry which is preliminary data.</text>
</comment>
<feature type="region of interest" description="Disordered" evidence="1">
    <location>
        <begin position="74"/>
        <end position="93"/>
    </location>
</feature>
<evidence type="ECO:0000313" key="3">
    <source>
        <dbReference type="Proteomes" id="UP001469553"/>
    </source>
</evidence>
<sequence length="184" mass="19844">MSICCQDDAGTEGLWVSCNRLFFFNTGSSCRDSRGGGGMRLSSALFSMRAERLQEEFSSRSVLSDSKTGSQWLGFGDTAEEPTPGTKAHHTEPETVTGKNLYLPFLGGTVSFFNPSFSMGLSGTFDVLVFICAFSVNLPVQRLFAVLVRLYSPLRESRLHPCNKGAIPRIGGNDIKAALEGSAG</sequence>
<accession>A0ABV0ZDU6</accession>
<evidence type="ECO:0000256" key="1">
    <source>
        <dbReference type="SAM" id="MobiDB-lite"/>
    </source>
</evidence>
<organism evidence="2 3">
    <name type="scientific">Ameca splendens</name>
    <dbReference type="NCBI Taxonomy" id="208324"/>
    <lineage>
        <taxon>Eukaryota</taxon>
        <taxon>Metazoa</taxon>
        <taxon>Chordata</taxon>
        <taxon>Craniata</taxon>
        <taxon>Vertebrata</taxon>
        <taxon>Euteleostomi</taxon>
        <taxon>Actinopterygii</taxon>
        <taxon>Neopterygii</taxon>
        <taxon>Teleostei</taxon>
        <taxon>Neoteleostei</taxon>
        <taxon>Acanthomorphata</taxon>
        <taxon>Ovalentaria</taxon>
        <taxon>Atherinomorphae</taxon>
        <taxon>Cyprinodontiformes</taxon>
        <taxon>Goodeidae</taxon>
        <taxon>Ameca</taxon>
    </lineage>
</organism>
<evidence type="ECO:0000313" key="2">
    <source>
        <dbReference type="EMBL" id="MEQ2304392.1"/>
    </source>
</evidence>
<gene>
    <name evidence="2" type="ORF">AMECASPLE_026565</name>
</gene>
<dbReference type="Proteomes" id="UP001469553">
    <property type="component" value="Unassembled WGS sequence"/>
</dbReference>
<reference evidence="2 3" key="1">
    <citation type="submission" date="2021-06" db="EMBL/GenBank/DDBJ databases">
        <authorList>
            <person name="Palmer J.M."/>
        </authorList>
    </citation>
    <scope>NUCLEOTIDE SEQUENCE [LARGE SCALE GENOMIC DNA]</scope>
    <source>
        <strain evidence="2 3">AS_MEX2019</strain>
        <tissue evidence="2">Muscle</tissue>
    </source>
</reference>
<protein>
    <submittedName>
        <fullName evidence="2">Uncharacterized protein</fullName>
    </submittedName>
</protein>
<name>A0ABV0ZDU6_9TELE</name>